<dbReference type="RefSeq" id="WP_341598515.1">
    <property type="nucleotide sequence ID" value="NZ_JBAKAZ010000053.1"/>
</dbReference>
<accession>A0ABU9GSS4</accession>
<sequence length="197" mass="21943">MKNKNLIEVVLDNSEVALDQLVESGWVKDIPVVGSAFKLMSASKELKNSMFNAKVSKFIESLEETGVTDRTDFISFFAKNSEESVRVGQSVMLTIDNMNDLEKCSILSRWFAAYILEKISQQEFRRGCDVIAKLFADDLADFINDDYSYPLLELLIGTDLVKVEGGLIDDDVSSIEAVISDFGRTFKVVLNSSLQGS</sequence>
<keyword evidence="2" id="KW-1185">Reference proteome</keyword>
<proteinExistence type="predicted"/>
<reference evidence="1 2" key="1">
    <citation type="submission" date="2024-02" db="EMBL/GenBank/DDBJ databases">
        <title>Bacteria isolated from the canopy kelp, Nereocystis luetkeana.</title>
        <authorList>
            <person name="Pfister C.A."/>
            <person name="Younker I.T."/>
            <person name="Light S.H."/>
        </authorList>
    </citation>
    <scope>NUCLEOTIDE SEQUENCE [LARGE SCALE GENOMIC DNA]</scope>
    <source>
        <strain evidence="1 2">TI.1.05</strain>
    </source>
</reference>
<name>A0ABU9GSS4_9GAMM</name>
<organism evidence="1 2">
    <name type="scientific">Psychromonas aquatilis</name>
    <dbReference type="NCBI Taxonomy" id="2005072"/>
    <lineage>
        <taxon>Bacteria</taxon>
        <taxon>Pseudomonadati</taxon>
        <taxon>Pseudomonadota</taxon>
        <taxon>Gammaproteobacteria</taxon>
        <taxon>Alteromonadales</taxon>
        <taxon>Psychromonadaceae</taxon>
        <taxon>Psychromonas</taxon>
    </lineage>
</organism>
<dbReference type="EMBL" id="JBAKAZ010000053">
    <property type="protein sequence ID" value="MEL0630387.1"/>
    <property type="molecule type" value="Genomic_DNA"/>
</dbReference>
<gene>
    <name evidence="1" type="ORF">V6256_12290</name>
</gene>
<protein>
    <submittedName>
        <fullName evidence="1">Uncharacterized protein</fullName>
    </submittedName>
</protein>
<evidence type="ECO:0000313" key="1">
    <source>
        <dbReference type="EMBL" id="MEL0630387.1"/>
    </source>
</evidence>
<comment type="caution">
    <text evidence="1">The sequence shown here is derived from an EMBL/GenBank/DDBJ whole genome shotgun (WGS) entry which is preliminary data.</text>
</comment>
<dbReference type="Proteomes" id="UP001369082">
    <property type="component" value="Unassembled WGS sequence"/>
</dbReference>
<evidence type="ECO:0000313" key="2">
    <source>
        <dbReference type="Proteomes" id="UP001369082"/>
    </source>
</evidence>